<dbReference type="Gene3D" id="3.40.50.150">
    <property type="entry name" value="Vaccinia Virus protein VP39"/>
    <property type="match status" value="1"/>
</dbReference>
<accession>A0A835YSC1</accession>
<reference evidence="2" key="1">
    <citation type="submission" date="2021-02" db="EMBL/GenBank/DDBJ databases">
        <title>First Annotated Genome of the Yellow-green Alga Tribonema minus.</title>
        <authorList>
            <person name="Mahan K.M."/>
        </authorList>
    </citation>
    <scope>NUCLEOTIDE SEQUENCE</scope>
    <source>
        <strain evidence="2">UTEX B ZZ1240</strain>
    </source>
</reference>
<name>A0A835YSC1_9STRA</name>
<comment type="caution">
    <text evidence="2">The sequence shown here is derived from an EMBL/GenBank/DDBJ whole genome shotgun (WGS) entry which is preliminary data.</text>
</comment>
<dbReference type="PANTHER" id="PTHR14614:SF163">
    <property type="entry name" value="METHYLTRANSFERASE SMALL DOMAIN-CONTAINING PROTEIN"/>
    <property type="match status" value="1"/>
</dbReference>
<feature type="region of interest" description="Disordered" evidence="1">
    <location>
        <begin position="66"/>
        <end position="99"/>
    </location>
</feature>
<proteinExistence type="predicted"/>
<dbReference type="Pfam" id="PF10294">
    <property type="entry name" value="Methyltransf_16"/>
    <property type="match status" value="1"/>
</dbReference>
<dbReference type="AlphaFoldDB" id="A0A835YSC1"/>
<protein>
    <submittedName>
        <fullName evidence="2">Uncharacterized protein</fullName>
    </submittedName>
</protein>
<dbReference type="Proteomes" id="UP000664859">
    <property type="component" value="Unassembled WGS sequence"/>
</dbReference>
<keyword evidence="3" id="KW-1185">Reference proteome</keyword>
<organism evidence="2 3">
    <name type="scientific">Tribonema minus</name>
    <dbReference type="NCBI Taxonomy" id="303371"/>
    <lineage>
        <taxon>Eukaryota</taxon>
        <taxon>Sar</taxon>
        <taxon>Stramenopiles</taxon>
        <taxon>Ochrophyta</taxon>
        <taxon>PX clade</taxon>
        <taxon>Xanthophyceae</taxon>
        <taxon>Tribonematales</taxon>
        <taxon>Tribonemataceae</taxon>
        <taxon>Tribonema</taxon>
    </lineage>
</organism>
<dbReference type="SUPFAM" id="SSF53335">
    <property type="entry name" value="S-adenosyl-L-methionine-dependent methyltransferases"/>
    <property type="match status" value="1"/>
</dbReference>
<gene>
    <name evidence="2" type="ORF">JKP88DRAFT_349444</name>
</gene>
<dbReference type="InterPro" id="IPR019410">
    <property type="entry name" value="Methyltransf_16"/>
</dbReference>
<dbReference type="PANTHER" id="PTHR14614">
    <property type="entry name" value="HEPATOCELLULAR CARCINOMA-ASSOCIATED ANTIGEN"/>
    <property type="match status" value="1"/>
</dbReference>
<evidence type="ECO:0000256" key="1">
    <source>
        <dbReference type="SAM" id="MobiDB-lite"/>
    </source>
</evidence>
<dbReference type="InterPro" id="IPR029063">
    <property type="entry name" value="SAM-dependent_MTases_sf"/>
</dbReference>
<evidence type="ECO:0000313" key="2">
    <source>
        <dbReference type="EMBL" id="KAG5180676.1"/>
    </source>
</evidence>
<dbReference type="OrthoDB" id="413520at2759"/>
<evidence type="ECO:0000313" key="3">
    <source>
        <dbReference type="Proteomes" id="UP000664859"/>
    </source>
</evidence>
<sequence length="352" mass="35884">MLRSHSAIPQARAAHFISTVRGPIYFKQRAGHQQGQAWDCSLLVVKHLEAMLSADVGQNSSSAQAQAMLSADARQKKSSAQGPMLSADAGRRDSSSAQGDDVLEAAAAAAAAAPAAAAAAAIQGHLDAMPHSTAAASQAPSIAIASADPGGNSAHARDARQAAAEAASNGHSATMARLSLEEFVATQRYIPTLSEMTVLELGCAVGLPGVAAAVLGARSAVLTDLPDGAAAARETLLLNKEALGTDNEGANPNARAQGWPPDLVLMSDLLYGDVTAAAALVGTLRQVCGPETQVISCHERRFAGDGGAHFFSLASEAGFVKTPLPFPPSLDIGGSEADIELCRLTLTSVPQL</sequence>
<dbReference type="EMBL" id="JAFCMP010000368">
    <property type="protein sequence ID" value="KAG5180676.1"/>
    <property type="molecule type" value="Genomic_DNA"/>
</dbReference>
<feature type="region of interest" description="Disordered" evidence="1">
    <location>
        <begin position="146"/>
        <end position="168"/>
    </location>
</feature>